<dbReference type="PANTHER" id="PTHR15629">
    <property type="entry name" value="SH3YL1 PROTEIN"/>
    <property type="match status" value="1"/>
</dbReference>
<dbReference type="PANTHER" id="PTHR15629:SF2">
    <property type="entry name" value="SH3 DOMAIN-CONTAINING YSC84-LIKE PROTEIN 1"/>
    <property type="match status" value="1"/>
</dbReference>
<dbReference type="Pfam" id="PF04366">
    <property type="entry name" value="Ysc84"/>
    <property type="match status" value="1"/>
</dbReference>
<sequence length="204" mass="21243">MNKAEADLEVQQARISLLQFTSSPDTSTPRWLLARCKGVALFPGMIKAGFIVGGNYGTGVIMSRRPDGKWSGPAFFRMGGASIGFQIGAQSSDLFMVIMTKVGLDAVLKNQAKFGVDASAVAGPVGRDAQAAIAGGSLKADLYSYSRSAGAFLGASVSGAGIEFDQASSTAYYGRPVTVSDIFDGKVDLPPSAQALTEALNKFK</sequence>
<dbReference type="InterPro" id="IPR007461">
    <property type="entry name" value="Ysc84_actin-binding"/>
</dbReference>
<protein>
    <recommendedName>
        <fullName evidence="1">Ysc84 actin-binding domain-containing protein</fullName>
    </recommendedName>
</protein>
<dbReference type="AlphaFoldDB" id="A0AAU9E7F9"/>
<gene>
    <name evidence="2" type="ORF">FAK_01540</name>
</gene>
<dbReference type="CDD" id="cd11524">
    <property type="entry name" value="SYLF"/>
    <property type="match status" value="1"/>
</dbReference>
<accession>A0AAU9E7F9</accession>
<evidence type="ECO:0000313" key="3">
    <source>
        <dbReference type="Proteomes" id="UP001366166"/>
    </source>
</evidence>
<dbReference type="GO" id="GO:0035091">
    <property type="term" value="F:phosphatidylinositol binding"/>
    <property type="evidence" value="ECO:0007669"/>
    <property type="project" value="TreeGrafter"/>
</dbReference>
<feature type="domain" description="Ysc84 actin-binding" evidence="1">
    <location>
        <begin position="80"/>
        <end position="202"/>
    </location>
</feature>
<dbReference type="EMBL" id="AP028679">
    <property type="protein sequence ID" value="BEQ13088.1"/>
    <property type="molecule type" value="Genomic_DNA"/>
</dbReference>
<dbReference type="InterPro" id="IPR051702">
    <property type="entry name" value="SH3_domain_YSC84-like"/>
</dbReference>
<evidence type="ECO:0000313" key="2">
    <source>
        <dbReference type="EMBL" id="BEQ13088.1"/>
    </source>
</evidence>
<dbReference type="Proteomes" id="UP001366166">
    <property type="component" value="Chromosome"/>
</dbReference>
<reference evidence="3" key="1">
    <citation type="journal article" date="2023" name="Arch. Microbiol.">
        <title>Desulfoferula mesophilus gen. nov. sp. nov., a mesophilic sulfate-reducing bacterium isolated from a brackish lake sediment.</title>
        <authorList>
            <person name="Watanabe T."/>
            <person name="Yabe T."/>
            <person name="Tsuji J.M."/>
            <person name="Fukui M."/>
        </authorList>
    </citation>
    <scope>NUCLEOTIDE SEQUENCE [LARGE SCALE GENOMIC DNA]</scope>
    <source>
        <strain evidence="3">12FAK</strain>
    </source>
</reference>
<organism evidence="2 3">
    <name type="scientific">Desulfoferula mesophila</name>
    <dbReference type="NCBI Taxonomy" id="3058419"/>
    <lineage>
        <taxon>Bacteria</taxon>
        <taxon>Pseudomonadati</taxon>
        <taxon>Thermodesulfobacteriota</taxon>
        <taxon>Desulfarculia</taxon>
        <taxon>Desulfarculales</taxon>
        <taxon>Desulfarculaceae</taxon>
        <taxon>Desulfoferula</taxon>
    </lineage>
</organism>
<keyword evidence="3" id="KW-1185">Reference proteome</keyword>
<dbReference type="KEGG" id="dmp:FAK_01540"/>
<evidence type="ECO:0000259" key="1">
    <source>
        <dbReference type="Pfam" id="PF04366"/>
    </source>
</evidence>
<name>A0AAU9E7F9_9BACT</name>
<proteinExistence type="predicted"/>